<sequence length="377" mass="37957">MSAALSRGVFFSVSALFFTRVAGLTPTTVGLGLTIAGAVAVAASLGAGYLAAIAGARRVLLAATAGQAVALLAYLTVSSPVAFVAVACAAVGQQAMQRTALNTMIAQSFTGPERVEVRARLRVVMNCFIGLGTGLAAIALAVGTRPAYMLAMASTAALLFVSALSLRRLAPPGPATPLRAERARRSPLRDRTYLAATALNAVMTMQFGMLTVGVPLWVAGWTTAPAVTVAALLAVNTVMVSLLQVWAARRAHDLPAAGRSVARAGALLAAGCGLYSAGTSGGVAVVVAVLALATVAHSLAEVLSEAGSWTLAFELADPDNAGAYQGVSQTGAALGSMLAPLVVTATAINHGRGGWAVLAALFLAAGLSTLALVRRHS</sequence>
<dbReference type="Pfam" id="PF07690">
    <property type="entry name" value="MFS_1"/>
    <property type="match status" value="1"/>
</dbReference>
<name>A0A6V8KJ81_9ACTN</name>
<proteinExistence type="predicted"/>
<evidence type="ECO:0000313" key="9">
    <source>
        <dbReference type="Proteomes" id="UP000482800"/>
    </source>
</evidence>
<evidence type="ECO:0000256" key="5">
    <source>
        <dbReference type="ARBA" id="ARBA00022989"/>
    </source>
</evidence>
<keyword evidence="4 7" id="KW-0812">Transmembrane</keyword>
<evidence type="ECO:0000256" key="1">
    <source>
        <dbReference type="ARBA" id="ARBA00004651"/>
    </source>
</evidence>
<keyword evidence="3" id="KW-1003">Cell membrane</keyword>
<evidence type="ECO:0008006" key="10">
    <source>
        <dbReference type="Google" id="ProtNLM"/>
    </source>
</evidence>
<accession>A0A6V8KJ81</accession>
<dbReference type="PANTHER" id="PTHR23517:SF2">
    <property type="entry name" value="MULTIDRUG RESISTANCE PROTEIN MDTH"/>
    <property type="match status" value="1"/>
</dbReference>
<keyword evidence="5 7" id="KW-1133">Transmembrane helix</keyword>
<feature type="transmembrane region" description="Helical" evidence="7">
    <location>
        <begin position="267"/>
        <end position="293"/>
    </location>
</feature>
<reference evidence="8 9" key="2">
    <citation type="submission" date="2020-03" db="EMBL/GenBank/DDBJ databases">
        <authorList>
            <person name="Ichikawa N."/>
            <person name="Kimura A."/>
            <person name="Kitahashi Y."/>
            <person name="Uohara A."/>
        </authorList>
    </citation>
    <scope>NUCLEOTIDE SEQUENCE [LARGE SCALE GENOMIC DNA]</scope>
    <source>
        <strain evidence="8 9">NBRC 108639</strain>
    </source>
</reference>
<feature type="transmembrane region" description="Helical" evidence="7">
    <location>
        <begin position="121"/>
        <end position="142"/>
    </location>
</feature>
<keyword evidence="2" id="KW-0813">Transport</keyword>
<dbReference type="PANTHER" id="PTHR23517">
    <property type="entry name" value="RESISTANCE PROTEIN MDTM, PUTATIVE-RELATED-RELATED"/>
    <property type="match status" value="1"/>
</dbReference>
<evidence type="ECO:0000256" key="4">
    <source>
        <dbReference type="ARBA" id="ARBA00022692"/>
    </source>
</evidence>
<comment type="subcellular location">
    <subcellularLocation>
        <location evidence="1">Cell membrane</location>
        <topology evidence="1">Multi-pass membrane protein</topology>
    </subcellularLocation>
</comment>
<feature type="transmembrane region" description="Helical" evidence="7">
    <location>
        <begin position="224"/>
        <end position="246"/>
    </location>
</feature>
<reference evidence="8 9" key="1">
    <citation type="submission" date="2020-03" db="EMBL/GenBank/DDBJ databases">
        <title>Whole genome shotgun sequence of Phytohabitans houttuyneae NBRC 108639.</title>
        <authorList>
            <person name="Komaki H."/>
            <person name="Tamura T."/>
        </authorList>
    </citation>
    <scope>NUCLEOTIDE SEQUENCE [LARGE SCALE GENOMIC DNA]</scope>
    <source>
        <strain evidence="8 9">NBRC 108639</strain>
    </source>
</reference>
<dbReference type="Proteomes" id="UP000482800">
    <property type="component" value="Unassembled WGS sequence"/>
</dbReference>
<protein>
    <recommendedName>
        <fullName evidence="10">MFS transporter</fullName>
    </recommendedName>
</protein>
<dbReference type="InterPro" id="IPR011701">
    <property type="entry name" value="MFS"/>
</dbReference>
<dbReference type="AlphaFoldDB" id="A0A6V8KJ81"/>
<dbReference type="GO" id="GO:0005886">
    <property type="term" value="C:plasma membrane"/>
    <property type="evidence" value="ECO:0007669"/>
    <property type="project" value="UniProtKB-SubCell"/>
</dbReference>
<evidence type="ECO:0000256" key="6">
    <source>
        <dbReference type="ARBA" id="ARBA00023136"/>
    </source>
</evidence>
<dbReference type="Gene3D" id="1.20.1250.20">
    <property type="entry name" value="MFS general substrate transporter like domains"/>
    <property type="match status" value="1"/>
</dbReference>
<evidence type="ECO:0000256" key="7">
    <source>
        <dbReference type="SAM" id="Phobius"/>
    </source>
</evidence>
<dbReference type="InterPro" id="IPR050171">
    <property type="entry name" value="MFS_Transporters"/>
</dbReference>
<comment type="caution">
    <text evidence="8">The sequence shown here is derived from an EMBL/GenBank/DDBJ whole genome shotgun (WGS) entry which is preliminary data.</text>
</comment>
<dbReference type="GO" id="GO:0022857">
    <property type="term" value="F:transmembrane transporter activity"/>
    <property type="evidence" value="ECO:0007669"/>
    <property type="project" value="InterPro"/>
</dbReference>
<feature type="transmembrane region" description="Helical" evidence="7">
    <location>
        <begin position="148"/>
        <end position="170"/>
    </location>
</feature>
<keyword evidence="9" id="KW-1185">Reference proteome</keyword>
<keyword evidence="6 7" id="KW-0472">Membrane</keyword>
<feature type="transmembrane region" description="Helical" evidence="7">
    <location>
        <begin position="353"/>
        <end position="373"/>
    </location>
</feature>
<evidence type="ECO:0000256" key="3">
    <source>
        <dbReference type="ARBA" id="ARBA00022475"/>
    </source>
</evidence>
<dbReference type="EMBL" id="BLPF01000002">
    <property type="protein sequence ID" value="GFJ80755.1"/>
    <property type="molecule type" value="Genomic_DNA"/>
</dbReference>
<evidence type="ECO:0000313" key="8">
    <source>
        <dbReference type="EMBL" id="GFJ80755.1"/>
    </source>
</evidence>
<dbReference type="SUPFAM" id="SSF103473">
    <property type="entry name" value="MFS general substrate transporter"/>
    <property type="match status" value="1"/>
</dbReference>
<organism evidence="8 9">
    <name type="scientific">Phytohabitans houttuyneae</name>
    <dbReference type="NCBI Taxonomy" id="1076126"/>
    <lineage>
        <taxon>Bacteria</taxon>
        <taxon>Bacillati</taxon>
        <taxon>Actinomycetota</taxon>
        <taxon>Actinomycetes</taxon>
        <taxon>Micromonosporales</taxon>
        <taxon>Micromonosporaceae</taxon>
    </lineage>
</organism>
<feature type="transmembrane region" description="Helical" evidence="7">
    <location>
        <begin position="191"/>
        <end position="218"/>
    </location>
</feature>
<dbReference type="InterPro" id="IPR036259">
    <property type="entry name" value="MFS_trans_sf"/>
</dbReference>
<evidence type="ECO:0000256" key="2">
    <source>
        <dbReference type="ARBA" id="ARBA00022448"/>
    </source>
</evidence>
<feature type="transmembrane region" description="Helical" evidence="7">
    <location>
        <begin position="33"/>
        <end position="52"/>
    </location>
</feature>
<gene>
    <name evidence="8" type="ORF">Phou_049350</name>
</gene>